<organism evidence="1 2">
    <name type="scientific">Corynebacterium intestinale</name>
    <dbReference type="NCBI Taxonomy" id="2943492"/>
    <lineage>
        <taxon>Bacteria</taxon>
        <taxon>Bacillati</taxon>
        <taxon>Actinomycetota</taxon>
        <taxon>Actinomycetes</taxon>
        <taxon>Mycobacteriales</taxon>
        <taxon>Corynebacteriaceae</taxon>
        <taxon>Corynebacterium</taxon>
    </lineage>
</organism>
<keyword evidence="2" id="KW-1185">Reference proteome</keyword>
<dbReference type="Proteomes" id="UP001203579">
    <property type="component" value="Unassembled WGS sequence"/>
</dbReference>
<sequence length="334" mass="38022">MEQRYSAFAGTPTERFENAVRADFKTDHLITEQNVNSIAFFITFRPDGSFQYTNLAEIGDKKENLFTETLRYSEYNEVAHAKLLVDLYPKTHWLRLENNGGDTPPEDAPEWVATTLTAYYDRKMGTFEYSLQDHLTKEEVPKKKEDLREEGLRVRKKAISAAQMGGFFSPLRLMGMPNAEIDYLDGTEAELDPYFGQLYEALGTELSESAGTWDASLIHFVVVNGAKGIALRQVDPVLYRKDGVYTNAVFSRTTLEKPAVELVRAASRGMDFDVAVVWVKVDRETEKFRGGILWNATAVPYIMTPLTWVNIANTFFPFEEEFQKQNTEAPEEQA</sequence>
<name>A0ABT0TCZ7_9CORY</name>
<dbReference type="RefSeq" id="WP_250224768.1">
    <property type="nucleotide sequence ID" value="NZ_JAMFTR010000016.1"/>
</dbReference>
<gene>
    <name evidence="1" type="ORF">M5J06_12210</name>
</gene>
<dbReference type="EMBL" id="JAMKFF010000016">
    <property type="protein sequence ID" value="MCL8494870.1"/>
    <property type="molecule type" value="Genomic_DNA"/>
</dbReference>
<accession>A0ABT0TCZ7</accession>
<protein>
    <submittedName>
        <fullName evidence="1">Uncharacterized protein</fullName>
    </submittedName>
</protein>
<proteinExistence type="predicted"/>
<evidence type="ECO:0000313" key="1">
    <source>
        <dbReference type="EMBL" id="MCL8494870.1"/>
    </source>
</evidence>
<evidence type="ECO:0000313" key="2">
    <source>
        <dbReference type="Proteomes" id="UP001203579"/>
    </source>
</evidence>
<reference evidence="1 2" key="1">
    <citation type="submission" date="2022-05" db="EMBL/GenBank/DDBJ databases">
        <title>Corynebacterium sp. B5-R-101 sp. nov., isolated from human feces.</title>
        <authorList>
            <person name="Shamsuzzaman M."/>
            <person name="Dahal R.H."/>
        </authorList>
    </citation>
    <scope>NUCLEOTIDE SEQUENCE [LARGE SCALE GENOMIC DNA]</scope>
    <source>
        <strain evidence="1 2">B5-R-101</strain>
    </source>
</reference>
<comment type="caution">
    <text evidence="1">The sequence shown here is derived from an EMBL/GenBank/DDBJ whole genome shotgun (WGS) entry which is preliminary data.</text>
</comment>